<dbReference type="InterPro" id="IPR039742">
    <property type="entry name" value="Shq1"/>
</dbReference>
<dbReference type="EMBL" id="WHVB01000010">
    <property type="protein sequence ID" value="KAF8478915.1"/>
    <property type="molecule type" value="Genomic_DNA"/>
</dbReference>
<proteinExistence type="inferred from homology"/>
<evidence type="ECO:0000256" key="2">
    <source>
        <dbReference type="SAM" id="MobiDB-lite"/>
    </source>
</evidence>
<dbReference type="Pfam" id="PF21413">
    <property type="entry name" value="SHQ1-like_CS"/>
    <property type="match status" value="1"/>
</dbReference>
<dbReference type="InterPro" id="IPR007052">
    <property type="entry name" value="CS_dom"/>
</dbReference>
<accession>A0A9P5MU73</accession>
<dbReference type="Pfam" id="PF04925">
    <property type="entry name" value="SHQ1"/>
    <property type="match status" value="1"/>
</dbReference>
<feature type="region of interest" description="Disordered" evidence="2">
    <location>
        <begin position="451"/>
        <end position="471"/>
    </location>
</feature>
<name>A0A9P5MU73_9AGAM</name>
<dbReference type="GO" id="GO:0051082">
    <property type="term" value="F:unfolded protein binding"/>
    <property type="evidence" value="ECO:0007669"/>
    <property type="project" value="TreeGrafter"/>
</dbReference>
<dbReference type="GO" id="GO:0005737">
    <property type="term" value="C:cytoplasm"/>
    <property type="evidence" value="ECO:0007669"/>
    <property type="project" value="TreeGrafter"/>
</dbReference>
<dbReference type="CDD" id="cd00298">
    <property type="entry name" value="ACD_sHsps_p23-like"/>
    <property type="match status" value="1"/>
</dbReference>
<sequence>MITPRFSCSQNDRSVIVSAYCPAVRASEIEIHVDDTLFSLHVAPYFLRLNFPASVLEDDQSSAVYEPVSGYLTLTLTKLNRGETFPDLDLLAKLLAPPAQSTPRNATIEVLDSQDDSGHTITSHPDDTERNEILDAAANAWTIPQTVPDPLPALETSRQKPYGFLNAYTGYFLHVGTMENEINELGVDAETLSPSERRIRRLRHEESKWDPEHYMADFADNEQIEELLAWTHPHLGTSSATPSGVVFTEAENAAMLRLPRKEYLASPQETHNLYLTLLTFLFAYAYDTRTTQHDPTPESAWTIAALTPAFSALDPPPYSPQGVRGGDFDFDSAAPHELAETLIPSYRRAIAFPLYRSWVLADACRADVAQFLLRGTRTVLRCLLELRAILDAHEVYYVYSRIWLDDFCRWIQACAREDTLIRLGDVVSHLSISKGSIGWDLVLLEHTVQTAKEGQPDSDDEDVESQRPSLL</sequence>
<feature type="domain" description="CS" evidence="3">
    <location>
        <begin position="1"/>
        <end position="89"/>
    </location>
</feature>
<evidence type="ECO:0000313" key="5">
    <source>
        <dbReference type="Proteomes" id="UP000759537"/>
    </source>
</evidence>
<dbReference type="InterPro" id="IPR008978">
    <property type="entry name" value="HSP20-like_chaperone"/>
</dbReference>
<evidence type="ECO:0000259" key="3">
    <source>
        <dbReference type="PROSITE" id="PS51203"/>
    </source>
</evidence>
<comment type="similarity">
    <text evidence="1">Belongs to the SHQ1 family.</text>
</comment>
<evidence type="ECO:0000256" key="1">
    <source>
        <dbReference type="ARBA" id="ARBA00005607"/>
    </source>
</evidence>
<comment type="caution">
    <text evidence="4">The sequence shown here is derived from an EMBL/GenBank/DDBJ whole genome shotgun (WGS) entry which is preliminary data.</text>
</comment>
<dbReference type="PROSITE" id="PS51203">
    <property type="entry name" value="CS"/>
    <property type="match status" value="1"/>
</dbReference>
<dbReference type="InterPro" id="IPR007009">
    <property type="entry name" value="Shq1_C"/>
</dbReference>
<gene>
    <name evidence="4" type="ORF">DFH94DRAFT_746366</name>
</gene>
<dbReference type="InterPro" id="IPR048696">
    <property type="entry name" value="SHQ1-like_CS"/>
</dbReference>
<reference evidence="4" key="1">
    <citation type="submission" date="2019-10" db="EMBL/GenBank/DDBJ databases">
        <authorList>
            <consortium name="DOE Joint Genome Institute"/>
            <person name="Kuo A."/>
            <person name="Miyauchi S."/>
            <person name="Kiss E."/>
            <person name="Drula E."/>
            <person name="Kohler A."/>
            <person name="Sanchez-Garcia M."/>
            <person name="Andreopoulos B."/>
            <person name="Barry K.W."/>
            <person name="Bonito G."/>
            <person name="Buee M."/>
            <person name="Carver A."/>
            <person name="Chen C."/>
            <person name="Cichocki N."/>
            <person name="Clum A."/>
            <person name="Culley D."/>
            <person name="Crous P.W."/>
            <person name="Fauchery L."/>
            <person name="Girlanda M."/>
            <person name="Hayes R."/>
            <person name="Keri Z."/>
            <person name="LaButti K."/>
            <person name="Lipzen A."/>
            <person name="Lombard V."/>
            <person name="Magnuson J."/>
            <person name="Maillard F."/>
            <person name="Morin E."/>
            <person name="Murat C."/>
            <person name="Nolan M."/>
            <person name="Ohm R."/>
            <person name="Pangilinan J."/>
            <person name="Pereira M."/>
            <person name="Perotto S."/>
            <person name="Peter M."/>
            <person name="Riley R."/>
            <person name="Sitrit Y."/>
            <person name="Stielow B."/>
            <person name="Szollosi G."/>
            <person name="Zifcakova L."/>
            <person name="Stursova M."/>
            <person name="Spatafora J.W."/>
            <person name="Tedersoo L."/>
            <person name="Vaario L.-M."/>
            <person name="Yamada A."/>
            <person name="Yan M."/>
            <person name="Wang P."/>
            <person name="Xu J."/>
            <person name="Bruns T."/>
            <person name="Baldrian P."/>
            <person name="Vilgalys R."/>
            <person name="Henrissat B."/>
            <person name="Grigoriev I.V."/>
            <person name="Hibbett D."/>
            <person name="Nagy L.G."/>
            <person name="Martin F.M."/>
        </authorList>
    </citation>
    <scope>NUCLEOTIDE SEQUENCE</scope>
    <source>
        <strain evidence="4">Prilba</strain>
    </source>
</reference>
<dbReference type="Proteomes" id="UP000759537">
    <property type="component" value="Unassembled WGS sequence"/>
</dbReference>
<organism evidence="4 5">
    <name type="scientific">Russula ochroleuca</name>
    <dbReference type="NCBI Taxonomy" id="152965"/>
    <lineage>
        <taxon>Eukaryota</taxon>
        <taxon>Fungi</taxon>
        <taxon>Dikarya</taxon>
        <taxon>Basidiomycota</taxon>
        <taxon>Agaricomycotina</taxon>
        <taxon>Agaricomycetes</taxon>
        <taxon>Russulales</taxon>
        <taxon>Russulaceae</taxon>
        <taxon>Russula</taxon>
    </lineage>
</organism>
<keyword evidence="5" id="KW-1185">Reference proteome</keyword>
<dbReference type="GO" id="GO:0005654">
    <property type="term" value="C:nucleoplasm"/>
    <property type="evidence" value="ECO:0007669"/>
    <property type="project" value="TreeGrafter"/>
</dbReference>
<dbReference type="AlphaFoldDB" id="A0A9P5MU73"/>
<dbReference type="PANTHER" id="PTHR12967:SF0">
    <property type="entry name" value="PROTEIN SHQ1 HOMOLOG"/>
    <property type="match status" value="1"/>
</dbReference>
<protein>
    <submittedName>
        <fullName evidence="4">SHQ1-domain-containing protein</fullName>
    </submittedName>
</protein>
<dbReference type="GO" id="GO:0000493">
    <property type="term" value="P:box H/ACA snoRNP assembly"/>
    <property type="evidence" value="ECO:0007669"/>
    <property type="project" value="InterPro"/>
</dbReference>
<dbReference type="PANTHER" id="PTHR12967">
    <property type="entry name" value="PROTEIN SHQ1 HOMOLOG"/>
    <property type="match status" value="1"/>
</dbReference>
<dbReference type="OrthoDB" id="73639at2759"/>
<evidence type="ECO:0000313" key="4">
    <source>
        <dbReference type="EMBL" id="KAF8478915.1"/>
    </source>
</evidence>
<reference evidence="4" key="2">
    <citation type="journal article" date="2020" name="Nat. Commun.">
        <title>Large-scale genome sequencing of mycorrhizal fungi provides insights into the early evolution of symbiotic traits.</title>
        <authorList>
            <person name="Miyauchi S."/>
            <person name="Kiss E."/>
            <person name="Kuo A."/>
            <person name="Drula E."/>
            <person name="Kohler A."/>
            <person name="Sanchez-Garcia M."/>
            <person name="Morin E."/>
            <person name="Andreopoulos B."/>
            <person name="Barry K.W."/>
            <person name="Bonito G."/>
            <person name="Buee M."/>
            <person name="Carver A."/>
            <person name="Chen C."/>
            <person name="Cichocki N."/>
            <person name="Clum A."/>
            <person name="Culley D."/>
            <person name="Crous P.W."/>
            <person name="Fauchery L."/>
            <person name="Girlanda M."/>
            <person name="Hayes R.D."/>
            <person name="Keri Z."/>
            <person name="LaButti K."/>
            <person name="Lipzen A."/>
            <person name="Lombard V."/>
            <person name="Magnuson J."/>
            <person name="Maillard F."/>
            <person name="Murat C."/>
            <person name="Nolan M."/>
            <person name="Ohm R.A."/>
            <person name="Pangilinan J."/>
            <person name="Pereira M.F."/>
            <person name="Perotto S."/>
            <person name="Peter M."/>
            <person name="Pfister S."/>
            <person name="Riley R."/>
            <person name="Sitrit Y."/>
            <person name="Stielow J.B."/>
            <person name="Szollosi G."/>
            <person name="Zifcakova L."/>
            <person name="Stursova M."/>
            <person name="Spatafora J.W."/>
            <person name="Tedersoo L."/>
            <person name="Vaario L.M."/>
            <person name="Yamada A."/>
            <person name="Yan M."/>
            <person name="Wang P."/>
            <person name="Xu J."/>
            <person name="Bruns T."/>
            <person name="Baldrian P."/>
            <person name="Vilgalys R."/>
            <person name="Dunand C."/>
            <person name="Henrissat B."/>
            <person name="Grigoriev I.V."/>
            <person name="Hibbett D."/>
            <person name="Nagy L.G."/>
            <person name="Martin F.M."/>
        </authorList>
    </citation>
    <scope>NUCLEOTIDE SEQUENCE</scope>
    <source>
        <strain evidence="4">Prilba</strain>
    </source>
</reference>
<dbReference type="SUPFAM" id="SSF49764">
    <property type="entry name" value="HSP20-like chaperones"/>
    <property type="match status" value="1"/>
</dbReference>
<dbReference type="Gene3D" id="2.60.40.790">
    <property type="match status" value="1"/>
</dbReference>